<organism evidence="3 4">
    <name type="scientific">Pontiella desulfatans</name>
    <dbReference type="NCBI Taxonomy" id="2750659"/>
    <lineage>
        <taxon>Bacteria</taxon>
        <taxon>Pseudomonadati</taxon>
        <taxon>Kiritimatiellota</taxon>
        <taxon>Kiritimatiellia</taxon>
        <taxon>Kiritimatiellales</taxon>
        <taxon>Pontiellaceae</taxon>
        <taxon>Pontiella</taxon>
    </lineage>
</organism>
<evidence type="ECO:0000259" key="2">
    <source>
        <dbReference type="PROSITE" id="PS50104"/>
    </source>
</evidence>
<dbReference type="EMBL" id="CAAHFG010000004">
    <property type="protein sequence ID" value="VGO17155.1"/>
    <property type="molecule type" value="Genomic_DNA"/>
</dbReference>
<dbReference type="Pfam" id="PF13676">
    <property type="entry name" value="TIR_2"/>
    <property type="match status" value="1"/>
</dbReference>
<name>A0A6C2UAV9_PONDE</name>
<dbReference type="PROSITE" id="PS50104">
    <property type="entry name" value="TIR"/>
    <property type="match status" value="1"/>
</dbReference>
<dbReference type="InterPro" id="IPR035897">
    <property type="entry name" value="Toll_tir_struct_dom_sf"/>
</dbReference>
<evidence type="ECO:0000313" key="4">
    <source>
        <dbReference type="Proteomes" id="UP000366872"/>
    </source>
</evidence>
<dbReference type="Proteomes" id="UP000366872">
    <property type="component" value="Unassembled WGS sequence"/>
</dbReference>
<accession>A0A6C2UAV9</accession>
<reference evidence="3 4" key="1">
    <citation type="submission" date="2019-04" db="EMBL/GenBank/DDBJ databases">
        <authorList>
            <person name="Van Vliet M D."/>
        </authorList>
    </citation>
    <scope>NUCLEOTIDE SEQUENCE [LARGE SCALE GENOMIC DNA]</scope>
    <source>
        <strain evidence="3 4">F1</strain>
    </source>
</reference>
<dbReference type="AlphaFoldDB" id="A0A6C2UAV9"/>
<dbReference type="RefSeq" id="WP_136082649.1">
    <property type="nucleotide sequence ID" value="NZ_CAAHFG010000004.1"/>
</dbReference>
<sequence>MSESKPMRLFISYSSKSGEAARSFADKLRTLGYDTWLAPEEIHGGQDFAEQIMEGLDQCHGFVLLLTAEANESPHVKSELNQAFGRKMPILPVLLEEFELSRSYVYYLSHAQWVDASNGADGCWDEVTTVLDAWRAGRTPTRTVQPPLPFKRVRAWPKVAAGVAVAGLLALGVWKLAPNDAPSPEDENQVRRVASHMLFMLVCWDQQFGSFERYTEYLEGKVISGSDYPMDMQIKELEGQAAHVAGEMQNTGAKIHPFPEGLLAWIQGSPLNAADADAFVPFASTMTEELVNNVGFLRNCVDPRFVMSPANKRELLVQYRKWNRESAAMAWYGAAEFLAPLNQDTEGFRKAFREPLSTCAYLASLNLLWLDDQAECERLAKSAEERMNRIMNEMAALVGEEQANLSRQEDAMLPLLQKAEEVEQMEKQLAELEAMLAEQEPAIRADCTLLPDDDPGIMWGKIIRLMACGMHADASLQMDRFLEFNPDSTSAPRVVKAVKAYATEAAKTGMRHGAVVWGTENDVVHSVLRPGDIVVELNGEQVLGGASYVAIKQKSGAENSDFRYLRLDSNGLLMEHVDKGNSNEPRISITDIVEQMD</sequence>
<dbReference type="InterPro" id="IPR000157">
    <property type="entry name" value="TIR_dom"/>
</dbReference>
<gene>
    <name evidence="3" type="ORF">PDESU_05750</name>
</gene>
<evidence type="ECO:0000256" key="1">
    <source>
        <dbReference type="SAM" id="Coils"/>
    </source>
</evidence>
<keyword evidence="1" id="KW-0175">Coiled coil</keyword>
<evidence type="ECO:0000313" key="3">
    <source>
        <dbReference type="EMBL" id="VGO17155.1"/>
    </source>
</evidence>
<keyword evidence="4" id="KW-1185">Reference proteome</keyword>
<protein>
    <recommendedName>
        <fullName evidence="2">TIR domain-containing protein</fullName>
    </recommendedName>
</protein>
<dbReference type="Gene3D" id="3.40.50.10140">
    <property type="entry name" value="Toll/interleukin-1 receptor homology (TIR) domain"/>
    <property type="match status" value="1"/>
</dbReference>
<feature type="domain" description="TIR" evidence="2">
    <location>
        <begin position="5"/>
        <end position="131"/>
    </location>
</feature>
<dbReference type="GO" id="GO:0007165">
    <property type="term" value="P:signal transduction"/>
    <property type="evidence" value="ECO:0007669"/>
    <property type="project" value="InterPro"/>
</dbReference>
<proteinExistence type="predicted"/>
<dbReference type="SUPFAM" id="SSF52200">
    <property type="entry name" value="Toll/Interleukin receptor TIR domain"/>
    <property type="match status" value="1"/>
</dbReference>
<feature type="coiled-coil region" evidence="1">
    <location>
        <begin position="373"/>
        <end position="442"/>
    </location>
</feature>